<organism evidence="6 7">
    <name type="scientific">Brachionus plicatilis</name>
    <name type="common">Marine rotifer</name>
    <name type="synonym">Brachionus muelleri</name>
    <dbReference type="NCBI Taxonomy" id="10195"/>
    <lineage>
        <taxon>Eukaryota</taxon>
        <taxon>Metazoa</taxon>
        <taxon>Spiralia</taxon>
        <taxon>Gnathifera</taxon>
        <taxon>Rotifera</taxon>
        <taxon>Eurotatoria</taxon>
        <taxon>Monogononta</taxon>
        <taxon>Pseudotrocha</taxon>
        <taxon>Ploima</taxon>
        <taxon>Brachionidae</taxon>
        <taxon>Brachionus</taxon>
    </lineage>
</organism>
<keyword evidence="4" id="KW-0472">Membrane</keyword>
<dbReference type="SUPFAM" id="SSF64593">
    <property type="entry name" value="Intermediate filament protein, coiled coil region"/>
    <property type="match status" value="1"/>
</dbReference>
<keyword evidence="2 3" id="KW-0175">Coiled coil</keyword>
<keyword evidence="1" id="KW-0403">Intermediate filament</keyword>
<evidence type="ECO:0000256" key="3">
    <source>
        <dbReference type="SAM" id="Coils"/>
    </source>
</evidence>
<dbReference type="PANTHER" id="PTHR45721">
    <property type="entry name" value="LAMIN DM0-RELATED"/>
    <property type="match status" value="1"/>
</dbReference>
<keyword evidence="7" id="KW-1185">Reference proteome</keyword>
<comment type="caution">
    <text evidence="6">The sequence shown here is derived from an EMBL/GenBank/DDBJ whole genome shotgun (WGS) entry which is preliminary data.</text>
</comment>
<dbReference type="OrthoDB" id="10041510at2759"/>
<dbReference type="Gene3D" id="1.20.5.170">
    <property type="match status" value="1"/>
</dbReference>
<dbReference type="InterPro" id="IPR039008">
    <property type="entry name" value="IF_rod_dom"/>
</dbReference>
<feature type="coiled-coil region" evidence="3">
    <location>
        <begin position="394"/>
        <end position="428"/>
    </location>
</feature>
<dbReference type="STRING" id="10195.A0A3M7Q8Q5"/>
<evidence type="ECO:0000256" key="4">
    <source>
        <dbReference type="SAM" id="Phobius"/>
    </source>
</evidence>
<gene>
    <name evidence="6" type="ORF">BpHYR1_011730</name>
</gene>
<accession>A0A3M7Q8Q5</accession>
<feature type="coiled-coil region" evidence="3">
    <location>
        <begin position="148"/>
        <end position="182"/>
    </location>
</feature>
<feature type="domain" description="IF rod" evidence="5">
    <location>
        <begin position="8"/>
        <end position="364"/>
    </location>
</feature>
<keyword evidence="4" id="KW-1133">Transmembrane helix</keyword>
<evidence type="ECO:0000256" key="2">
    <source>
        <dbReference type="ARBA" id="ARBA00023054"/>
    </source>
</evidence>
<proteinExistence type="predicted"/>
<protein>
    <submittedName>
        <fullName evidence="6">Intermediate filament B</fullName>
    </submittedName>
</protein>
<feature type="coiled-coil region" evidence="3">
    <location>
        <begin position="250"/>
        <end position="341"/>
    </location>
</feature>
<reference evidence="6 7" key="1">
    <citation type="journal article" date="2018" name="Sci. Rep.">
        <title>Genomic signatures of local adaptation to the degree of environmental predictability in rotifers.</title>
        <authorList>
            <person name="Franch-Gras L."/>
            <person name="Hahn C."/>
            <person name="Garcia-Roger E.M."/>
            <person name="Carmona M.J."/>
            <person name="Serra M."/>
            <person name="Gomez A."/>
        </authorList>
    </citation>
    <scope>NUCLEOTIDE SEQUENCE [LARGE SCALE GENOMIC DNA]</scope>
    <source>
        <strain evidence="6">HYR1</strain>
    </source>
</reference>
<evidence type="ECO:0000313" key="6">
    <source>
        <dbReference type="EMBL" id="RNA07338.1"/>
    </source>
</evidence>
<feature type="non-terminal residue" evidence="6">
    <location>
        <position position="1"/>
    </location>
</feature>
<evidence type="ECO:0000256" key="1">
    <source>
        <dbReference type="ARBA" id="ARBA00022754"/>
    </source>
</evidence>
<evidence type="ECO:0000259" key="5">
    <source>
        <dbReference type="Pfam" id="PF00038"/>
    </source>
</evidence>
<dbReference type="EMBL" id="REGN01007080">
    <property type="protein sequence ID" value="RNA07338.1"/>
    <property type="molecule type" value="Genomic_DNA"/>
</dbReference>
<dbReference type="PANTHER" id="PTHR45721:SF11">
    <property type="entry name" value="LAMIN DM0-RELATED"/>
    <property type="match status" value="1"/>
</dbReference>
<name>A0A3M7Q8Q5_BRAPC</name>
<sequence length="488" mass="58342">TQQTRRADEKQELHELNSRLDQLVDAVKQKKSQNDELQERISQFRNELLYSSGDGHRSRLDQDLQGAKVSLNSVSEVNTMSKIRASRSMYELDRLREKYDEEVRWQSRDHDKIRLLESQRTESLHELNYLKENCESKKKSLLDDSDRNERLREQLANLANGLDHEQESRIDLECQIQTLLEKKKFEQELHRVMRDELERLFANQSSNPMGFFTSELRDIKQKIREDFNKLNEFNSDSMRHEYELRYSKIVEEMEIKKKRAEEARLNAEIEEKTSFESLSAQIESNKEEMKNLKLQEFNLNKLLQELHDKLNELRAGHADTADRKQSEIDQLHEQINNLKADLSSMLSFSKSLDSEVAVYARLLNQRVNSFVTQTYTFENYENLVLKDEINESHRILEQNELKRKQQELEENNRRLKELEEQRRRQKELDQLQRLAHVVAWELIDFWLDFILIVKLVIVLRLIPAIFLIRVNWKMNMAIKNNYPFSEIT</sequence>
<dbReference type="Proteomes" id="UP000276133">
    <property type="component" value="Unassembled WGS sequence"/>
</dbReference>
<feature type="coiled-coil region" evidence="3">
    <location>
        <begin position="6"/>
        <end position="47"/>
    </location>
</feature>
<dbReference type="Pfam" id="PF00038">
    <property type="entry name" value="Filament"/>
    <property type="match status" value="1"/>
</dbReference>
<dbReference type="GO" id="GO:0005882">
    <property type="term" value="C:intermediate filament"/>
    <property type="evidence" value="ECO:0007669"/>
    <property type="project" value="UniProtKB-KW"/>
</dbReference>
<keyword evidence="4" id="KW-0812">Transmembrane</keyword>
<feature type="transmembrane region" description="Helical" evidence="4">
    <location>
        <begin position="445"/>
        <end position="468"/>
    </location>
</feature>
<evidence type="ECO:0000313" key="7">
    <source>
        <dbReference type="Proteomes" id="UP000276133"/>
    </source>
</evidence>
<dbReference type="AlphaFoldDB" id="A0A3M7Q8Q5"/>